<dbReference type="InterPro" id="IPR026444">
    <property type="entry name" value="Secre_tail"/>
</dbReference>
<dbReference type="Pfam" id="PF22352">
    <property type="entry name" value="K319L-like_PKD"/>
    <property type="match status" value="2"/>
</dbReference>
<dbReference type="PANTHER" id="PTHR24273:SF32">
    <property type="entry name" value="HYALIN"/>
    <property type="match status" value="1"/>
</dbReference>
<feature type="domain" description="PKD/Chitinase" evidence="3">
    <location>
        <begin position="311"/>
        <end position="385"/>
    </location>
</feature>
<feature type="domain" description="PKD/Chitinase" evidence="3">
    <location>
        <begin position="27"/>
        <end position="97"/>
    </location>
</feature>
<feature type="domain" description="PKD/Chitinase" evidence="3">
    <location>
        <begin position="171"/>
        <end position="241"/>
    </location>
</feature>
<feature type="compositionally biased region" description="Acidic residues" evidence="2">
    <location>
        <begin position="647"/>
        <end position="657"/>
    </location>
</feature>
<evidence type="ECO:0000313" key="5">
    <source>
        <dbReference type="Proteomes" id="UP000295741"/>
    </source>
</evidence>
<reference evidence="4 5" key="1">
    <citation type="submission" date="2019-03" db="EMBL/GenBank/DDBJ databases">
        <title>Genomic Encyclopedia of Archaeal and Bacterial Type Strains, Phase II (KMG-II): from individual species to whole genera.</title>
        <authorList>
            <person name="Goeker M."/>
        </authorList>
    </citation>
    <scope>NUCLEOTIDE SEQUENCE [LARGE SCALE GENOMIC DNA]</scope>
    <source>
        <strain evidence="4 5">DSM 28323</strain>
    </source>
</reference>
<dbReference type="EMBL" id="SNWP01000015">
    <property type="protein sequence ID" value="TDO23584.1"/>
    <property type="molecule type" value="Genomic_DNA"/>
</dbReference>
<dbReference type="Proteomes" id="UP000295741">
    <property type="component" value="Unassembled WGS sequence"/>
</dbReference>
<accession>A0A4R6IMZ1</accession>
<comment type="caution">
    <text evidence="4">The sequence shown here is derived from an EMBL/GenBank/DDBJ whole genome shotgun (WGS) entry which is preliminary data.</text>
</comment>
<dbReference type="InterPro" id="IPR013783">
    <property type="entry name" value="Ig-like_fold"/>
</dbReference>
<dbReference type="InterPro" id="IPR003410">
    <property type="entry name" value="HYR_dom"/>
</dbReference>
<feature type="region of interest" description="Disordered" evidence="2">
    <location>
        <begin position="565"/>
        <end position="600"/>
    </location>
</feature>
<feature type="domain" description="PKD/Chitinase" evidence="3">
    <location>
        <begin position="243"/>
        <end position="309"/>
    </location>
</feature>
<sequence>YSVVATSAEGCSSASVSSSVTVNPVPTAAISANGPTTFCAGGSVTLTATGGASYLWSNGATTSSITVSNGGTYSVVATSAEGCSSASVSTSVTVNPVPTAAISADGPTTFCAGGSVTLTATGGASYLWSNGATTSSITVSSGGVYSVVATSAEGCSSASVSTTVTVNPKPTVSISANGPTTFCAGGSVTLTASGGVSYLWSNGANTASITVSTAGTYSVVAVNGAGCSSRAEVVTVNVNPLPVATITANGSTSFCAGGSVTLTAGGGTSYLWSNGANTASVNVTTGGTYSVVAINAAGCQSAPVSQTVTVTAQPTVNITANGPLNFCPGGSVTLDAGPAASYLWSNGATSRTITVNTSGNYAVTINNGNNCTATSAAVTVNATDNIAPSITAPANITVTYGQTVVLGNAVASDNCSVTVTNNAPSVFPVGVTIVTWTATDGSGNTKTAQQTVTVLAPATCSSSITVVPENTIYTGGVPTDIYLGYGPQKVTLKVNATGGSSYTYSWTSVSGGGTLSNNASSQPVFAPSVAGIYVFRVQVRTQSGCVTTSTVTICVKDIRVKESDDNKCDHKSHSYKDCKHSQHNHSKCDHKSHDKSKCKDKYDDGDDDDDECDHRSHDYKNCKHKGHRHSSCDHRSHSSSSCKNKYDDDDDDDHDDDDDDDNYKVYICHVPPGNSGNPLTLSISINAVESHLRNHSGDRLGSCGTQNSCSVSQPPVCTSSITADGSTTFCTGGSVKLTASAGSSYKWNTGATTQSITVTASGTYSVIVTYANGCKAPSVSQTVTVNPKPVVNISANGPLNFCPGGSVTLDAGVANAYQWSNGATTRTITVNKSGNYNVTINNGNGCTATSSTVCVTVSDNVPPTITAPANITVTSGQPVVLGTPVANDNCSVTVTNNAPSVYPVGTTTVTWTARDGSGNTATATQRVTVVAPVVCSSNITVIPENNVYTGGIPTNIYIGYGPQKVTLRANATGGSGYSYNWRSVSGGGSLSSTSSSQPVFCPSKEGYYTFEVRITNSAGCVSTSQVSICVKDIRVDDDCDDWGWRSSSYSKVYISRRYGNTNNYTVLQVKVSDVANHLNCYPNDRLGKGLTGCVTNALSSPVTTGVNTATLTTETPAVSSGGKIVANAATETDLDVQVMGNPSYNYFIVRVRSKETAPVQVKVVDMYGRTVEAKANQQANSTLQIGEQYQTGTYFAEFRQGTRRKVVQLIKLKR</sequence>
<organism evidence="4 5">
    <name type="scientific">Sediminibacterium goheungense</name>
    <dbReference type="NCBI Taxonomy" id="1086393"/>
    <lineage>
        <taxon>Bacteria</taxon>
        <taxon>Pseudomonadati</taxon>
        <taxon>Bacteroidota</taxon>
        <taxon>Chitinophagia</taxon>
        <taxon>Chitinophagales</taxon>
        <taxon>Chitinophagaceae</taxon>
        <taxon>Sediminibacterium</taxon>
    </lineage>
</organism>
<feature type="non-terminal residue" evidence="4">
    <location>
        <position position="1"/>
    </location>
</feature>
<gene>
    <name evidence="4" type="ORF">BC659_3196</name>
</gene>
<dbReference type="Pfam" id="PF02494">
    <property type="entry name" value="HYR"/>
    <property type="match status" value="1"/>
</dbReference>
<feature type="domain" description="PKD/Chitinase" evidence="3">
    <location>
        <begin position="949"/>
        <end position="1033"/>
    </location>
</feature>
<dbReference type="PANTHER" id="PTHR24273">
    <property type="entry name" value="FI04643P-RELATED"/>
    <property type="match status" value="1"/>
</dbReference>
<evidence type="ECO:0000256" key="2">
    <source>
        <dbReference type="SAM" id="MobiDB-lite"/>
    </source>
</evidence>
<proteinExistence type="predicted"/>
<dbReference type="AlphaFoldDB" id="A0A4R6IMZ1"/>
<feature type="domain" description="PKD/Chitinase" evidence="3">
    <location>
        <begin position="480"/>
        <end position="558"/>
    </location>
</feature>
<dbReference type="RefSeq" id="WP_133475760.1">
    <property type="nucleotide sequence ID" value="NZ_SNWP01000015.1"/>
</dbReference>
<protein>
    <submittedName>
        <fullName evidence="4">Putative secreted protein (Por secretion system target)</fullName>
    </submittedName>
</protein>
<evidence type="ECO:0000313" key="4">
    <source>
        <dbReference type="EMBL" id="TDO23584.1"/>
    </source>
</evidence>
<dbReference type="SUPFAM" id="SSF49299">
    <property type="entry name" value="PKD domain"/>
    <property type="match status" value="2"/>
</dbReference>
<feature type="region of interest" description="Disordered" evidence="2">
    <location>
        <begin position="622"/>
        <end position="657"/>
    </location>
</feature>
<evidence type="ECO:0000256" key="1">
    <source>
        <dbReference type="ARBA" id="ARBA00022737"/>
    </source>
</evidence>
<dbReference type="OrthoDB" id="7794186at2"/>
<dbReference type="SMART" id="SM00089">
    <property type="entry name" value="PKD"/>
    <property type="match status" value="8"/>
</dbReference>
<dbReference type="NCBIfam" id="TIGR04183">
    <property type="entry name" value="Por_Secre_tail"/>
    <property type="match status" value="1"/>
</dbReference>
<keyword evidence="5" id="KW-1185">Reference proteome</keyword>
<feature type="domain" description="PKD/Chitinase" evidence="3">
    <location>
        <begin position="99"/>
        <end position="169"/>
    </location>
</feature>
<dbReference type="InterPro" id="IPR035986">
    <property type="entry name" value="PKD_dom_sf"/>
</dbReference>
<feature type="domain" description="PKD/Chitinase" evidence="3">
    <location>
        <begin position="790"/>
        <end position="858"/>
    </location>
</feature>
<name>A0A4R6IMZ1_9BACT</name>
<keyword evidence="1" id="KW-0677">Repeat</keyword>
<dbReference type="Gene3D" id="2.60.40.10">
    <property type="entry name" value="Immunoglobulins"/>
    <property type="match status" value="4"/>
</dbReference>
<evidence type="ECO:0000259" key="3">
    <source>
        <dbReference type="SMART" id="SM00089"/>
    </source>
</evidence>
<dbReference type="InterPro" id="IPR022409">
    <property type="entry name" value="PKD/Chitinase_dom"/>
</dbReference>